<evidence type="ECO:0000256" key="1">
    <source>
        <dbReference type="SAM" id="MobiDB-lite"/>
    </source>
</evidence>
<name>A0A098C1K7_9BACT</name>
<evidence type="ECO:0000313" key="3">
    <source>
        <dbReference type="Proteomes" id="UP000032417"/>
    </source>
</evidence>
<evidence type="ECO:0008006" key="4">
    <source>
        <dbReference type="Google" id="ProtNLM"/>
    </source>
</evidence>
<dbReference type="Proteomes" id="UP000032417">
    <property type="component" value="Chromosome 1"/>
</dbReference>
<dbReference type="PATRIC" id="fig|1562970.3.peg.2015"/>
<dbReference type="AlphaFoldDB" id="A0A098C1K7"/>
<organism evidence="2 3">
    <name type="scientific">Fermentimonas caenicola</name>
    <dbReference type="NCBI Taxonomy" id="1562970"/>
    <lineage>
        <taxon>Bacteria</taxon>
        <taxon>Pseudomonadati</taxon>
        <taxon>Bacteroidota</taxon>
        <taxon>Bacteroidia</taxon>
        <taxon>Bacteroidales</taxon>
        <taxon>Dysgonomonadaceae</taxon>
        <taxon>Fermentimonas</taxon>
    </lineage>
</organism>
<proteinExistence type="predicted"/>
<keyword evidence="3" id="KW-1185">Reference proteome</keyword>
<protein>
    <recommendedName>
        <fullName evidence="4">DNA-binding protein</fullName>
    </recommendedName>
</protein>
<dbReference type="KEGG" id="pbt:ING2E5B_2040"/>
<gene>
    <name evidence="2" type="ORF">ING2E5B_2040</name>
</gene>
<sequence length="103" mass="11577">MARTISFNDLRELKDKLPDGSIRQIAEELDMKPETVRNYFGGYNYKEGNSVGIHIEPGPDGGIVVLDDTLIFDKALKILGLTDYPEPEPEPEPEQTDQAELEE</sequence>
<feature type="compositionally biased region" description="Acidic residues" evidence="1">
    <location>
        <begin position="85"/>
        <end position="103"/>
    </location>
</feature>
<evidence type="ECO:0000313" key="2">
    <source>
        <dbReference type="EMBL" id="CEA16769.1"/>
    </source>
</evidence>
<dbReference type="EMBL" id="LN515532">
    <property type="protein sequence ID" value="CEA16769.1"/>
    <property type="molecule type" value="Genomic_DNA"/>
</dbReference>
<dbReference type="HOGENOM" id="CLU_187659_0_0_10"/>
<dbReference type="OrthoDB" id="1121150at2"/>
<reference evidence="2 3" key="1">
    <citation type="submission" date="2014-08" db="EMBL/GenBank/DDBJ databases">
        <authorList>
            <person name="Wibberg D."/>
        </authorList>
    </citation>
    <scope>NUCLEOTIDE SEQUENCE [LARGE SCALE GENOMIC DNA]</scope>
    <source>
        <strain evidence="3">ING2-E5B</strain>
    </source>
</reference>
<accession>A0A098C1K7</accession>
<feature type="region of interest" description="Disordered" evidence="1">
    <location>
        <begin position="81"/>
        <end position="103"/>
    </location>
</feature>
<dbReference type="STRING" id="1562970.ING2E5B_2040"/>